<comment type="similarity">
    <text evidence="1">Belongs to the universal ribosomal protein uS7 family.</text>
</comment>
<name>A0A433DHU8_9FUNG</name>
<comment type="caution">
    <text evidence="5">The sequence shown here is derived from an EMBL/GenBank/DDBJ whole genome shotgun (WGS) entry which is preliminary data.</text>
</comment>
<accession>A0A433DHU8</accession>
<organism evidence="5 6">
    <name type="scientific">Jimgerdemannia flammicorona</name>
    <dbReference type="NCBI Taxonomy" id="994334"/>
    <lineage>
        <taxon>Eukaryota</taxon>
        <taxon>Fungi</taxon>
        <taxon>Fungi incertae sedis</taxon>
        <taxon>Mucoromycota</taxon>
        <taxon>Mucoromycotina</taxon>
        <taxon>Endogonomycetes</taxon>
        <taxon>Endogonales</taxon>
        <taxon>Endogonaceae</taxon>
        <taxon>Jimgerdemannia</taxon>
    </lineage>
</organism>
<dbReference type="InterPro" id="IPR036823">
    <property type="entry name" value="Ribosomal_uS7_dom_sf"/>
</dbReference>
<dbReference type="AlphaFoldDB" id="A0A433DHU8"/>
<keyword evidence="3" id="KW-0687">Ribonucleoprotein</keyword>
<dbReference type="SUPFAM" id="SSF47973">
    <property type="entry name" value="Ribosomal protein S7"/>
    <property type="match status" value="1"/>
</dbReference>
<feature type="non-terminal residue" evidence="5">
    <location>
        <position position="1"/>
    </location>
</feature>
<evidence type="ECO:0000256" key="2">
    <source>
        <dbReference type="ARBA" id="ARBA00022980"/>
    </source>
</evidence>
<protein>
    <submittedName>
        <fullName evidence="5">Ribosomal protein S7 domain-containing protein</fullName>
    </submittedName>
</protein>
<dbReference type="Pfam" id="PF00177">
    <property type="entry name" value="Ribosomal_S7"/>
    <property type="match status" value="1"/>
</dbReference>
<evidence type="ECO:0000313" key="5">
    <source>
        <dbReference type="EMBL" id="RUP50397.1"/>
    </source>
</evidence>
<dbReference type="GO" id="GO:0006412">
    <property type="term" value="P:translation"/>
    <property type="evidence" value="ECO:0007669"/>
    <property type="project" value="InterPro"/>
</dbReference>
<sequence length="133" mass="15016">TIHSEEILESAVPHHQALDQFAHDEGLQQWQKAHRKPIKVIVDAIINTGLYKDSTHIGLAGTVRYQVVDISLLYYVNQAIVLLTISTHESAFHNNKTITEYLADELINTVKSSSNLNTIKKKDELEHITKSNC</sequence>
<dbReference type="GO" id="GO:1990904">
    <property type="term" value="C:ribonucleoprotein complex"/>
    <property type="evidence" value="ECO:0007669"/>
    <property type="project" value="UniProtKB-KW"/>
</dbReference>
<gene>
    <name evidence="5" type="ORF">BC936DRAFT_139375</name>
</gene>
<dbReference type="InterPro" id="IPR000235">
    <property type="entry name" value="Ribosomal_uS7"/>
</dbReference>
<keyword evidence="6" id="KW-1185">Reference proteome</keyword>
<evidence type="ECO:0000256" key="1">
    <source>
        <dbReference type="ARBA" id="ARBA00007151"/>
    </source>
</evidence>
<dbReference type="PANTHER" id="PTHR11205">
    <property type="entry name" value="RIBOSOMAL PROTEIN S7"/>
    <property type="match status" value="1"/>
</dbReference>
<dbReference type="Proteomes" id="UP000268093">
    <property type="component" value="Unassembled WGS sequence"/>
</dbReference>
<reference evidence="5 6" key="1">
    <citation type="journal article" date="2018" name="New Phytol.">
        <title>Phylogenomics of Endogonaceae and evolution of mycorrhizas within Mucoromycota.</title>
        <authorList>
            <person name="Chang Y."/>
            <person name="Desiro A."/>
            <person name="Na H."/>
            <person name="Sandor L."/>
            <person name="Lipzen A."/>
            <person name="Clum A."/>
            <person name="Barry K."/>
            <person name="Grigoriev I.V."/>
            <person name="Martin F.M."/>
            <person name="Stajich J.E."/>
            <person name="Smith M.E."/>
            <person name="Bonito G."/>
            <person name="Spatafora J.W."/>
        </authorList>
    </citation>
    <scope>NUCLEOTIDE SEQUENCE [LARGE SCALE GENOMIC DNA]</scope>
    <source>
        <strain evidence="5 6">GMNB39</strain>
    </source>
</reference>
<dbReference type="GO" id="GO:0005840">
    <property type="term" value="C:ribosome"/>
    <property type="evidence" value="ECO:0007669"/>
    <property type="project" value="UniProtKB-KW"/>
</dbReference>
<proteinExistence type="inferred from homology"/>
<evidence type="ECO:0000259" key="4">
    <source>
        <dbReference type="Pfam" id="PF00177"/>
    </source>
</evidence>
<dbReference type="OrthoDB" id="10264639at2759"/>
<keyword evidence="2 5" id="KW-0689">Ribosomal protein</keyword>
<feature type="domain" description="Small ribosomal subunit protein uS7" evidence="4">
    <location>
        <begin position="31"/>
        <end position="132"/>
    </location>
</feature>
<evidence type="ECO:0000256" key="3">
    <source>
        <dbReference type="ARBA" id="ARBA00023274"/>
    </source>
</evidence>
<dbReference type="EMBL" id="RBNI01001487">
    <property type="protein sequence ID" value="RUP50397.1"/>
    <property type="molecule type" value="Genomic_DNA"/>
</dbReference>
<feature type="non-terminal residue" evidence="5">
    <location>
        <position position="133"/>
    </location>
</feature>
<evidence type="ECO:0000313" key="6">
    <source>
        <dbReference type="Proteomes" id="UP000268093"/>
    </source>
</evidence>
<dbReference type="Gene3D" id="1.10.455.10">
    <property type="entry name" value="Ribosomal protein S7 domain"/>
    <property type="match status" value="1"/>
</dbReference>
<dbReference type="InterPro" id="IPR023798">
    <property type="entry name" value="Ribosomal_uS7_dom"/>
</dbReference>